<dbReference type="InterPro" id="IPR002884">
    <property type="entry name" value="P_dom"/>
</dbReference>
<dbReference type="SMART" id="SM00089">
    <property type="entry name" value="PKD"/>
    <property type="match status" value="1"/>
</dbReference>
<evidence type="ECO:0000313" key="7">
    <source>
        <dbReference type="Proteomes" id="UP000625976"/>
    </source>
</evidence>
<dbReference type="EMBL" id="BMFQ01000001">
    <property type="protein sequence ID" value="GGG34958.1"/>
    <property type="molecule type" value="Genomic_DNA"/>
</dbReference>
<accession>A0A917GBM6</accession>
<evidence type="ECO:0000259" key="4">
    <source>
        <dbReference type="PROSITE" id="PS50093"/>
    </source>
</evidence>
<dbReference type="NCBIfam" id="TIGR04183">
    <property type="entry name" value="Por_Secre_tail"/>
    <property type="match status" value="1"/>
</dbReference>
<dbReference type="CDD" id="cd00146">
    <property type="entry name" value="PKD"/>
    <property type="match status" value="1"/>
</dbReference>
<name>A0A917GBM6_9FLAO</name>
<dbReference type="PANTHER" id="PTHR33794:SF1">
    <property type="entry name" value="BACILLOLYSIN"/>
    <property type="match status" value="1"/>
</dbReference>
<keyword evidence="2" id="KW-0732">Signal</keyword>
<dbReference type="PANTHER" id="PTHR33794">
    <property type="entry name" value="BACILLOLYSIN"/>
    <property type="match status" value="1"/>
</dbReference>
<dbReference type="InterPro" id="IPR035986">
    <property type="entry name" value="PKD_dom_sf"/>
</dbReference>
<dbReference type="Pfam" id="PF18911">
    <property type="entry name" value="PKD_4"/>
    <property type="match status" value="1"/>
</dbReference>
<dbReference type="PROSITE" id="PS51829">
    <property type="entry name" value="P_HOMO_B"/>
    <property type="match status" value="1"/>
</dbReference>
<feature type="domain" description="PKD" evidence="4">
    <location>
        <begin position="586"/>
        <end position="655"/>
    </location>
</feature>
<keyword evidence="3" id="KW-0378">Hydrolase</keyword>
<comment type="caution">
    <text evidence="6">The sequence shown here is derived from an EMBL/GenBank/DDBJ whole genome shotgun (WGS) entry which is preliminary data.</text>
</comment>
<sequence length="895" mass="97614">MAQKPMPARDFEISLAADEKVDSEIKSNMRVNLETGFPMALYGLNYEVPQGTPEAMAMYYIEHESERFGIKKNEISNLRHHATRSTNAGSVVRYRQYSGDYPVNKGELTISISPENKVVFVMNSYEVHVNLPNVQPTVSEANAYQIAIDYLKPESQVSFNDSRLMVYKNSKITRLAHEVTIVSDTPAGEWHVFVDARTGQIFKVVDMAHYYCDHKEGAHDENCDHEKEKNLNSGTEDFRRAEGTGMVFNPDPLSSNTVAYGGQYVDDNDATNATLDAARFSVTLRDITLSGGTYSLVGPRAEIIDFAGPYNGLFTQASPDFNFNRSDDAFEAVNVYYHIDYLMGYINDELGCNVLPYQYSSGVRFDPHGFNGADNSSYNSGSGQLQFGEGCIDDGEDSDVIHHELGHGLHDWVTSGGLSQVDGLSEGSGDYVAQSYNRGVSIANGYWTSGDAAWNYVFNWDGHNTCWNGRITNYSAIYPGGLVGQVHADGQIWASCLMTVWDEIGQQRMDKIFYEGLGMTNGSSSQNDAAVAVYQAAINLGYTNSEINTIHTNLTACGYTLPAIAGPPVAAFSADNETICLDTNNTVNFMDETSPAGTSWAWSFEGGSPGTSTEQNPSVTYASTGVYGVTLEVTNSFGTDTLTLSDYISVVSGAACPSCTTYTSEQDLNLPIPDGTGGNGDSGAPAVSVINIPSSVTIDYVTVSVNVSHSWINDLIIEIIHPNGTTATTLYNRECDDEDNIVVNFADGFSAFNCASTTGDYNPSSPLSVFSGMDGAGDWTISITDNWSIITGVLNDWSIEICASPTVSIAENTFEDFAIYPNPNNGSFNIMMNTGSNKNINVEVYDIRGRSIFNNTFETTSRFNQEITLNNAESGMYLVKISDGERQTIQKIVVE</sequence>
<protein>
    <recommendedName>
        <fullName evidence="8">T9SS type A sorting domain-containing protein</fullName>
    </recommendedName>
</protein>
<dbReference type="Gene3D" id="2.60.40.10">
    <property type="entry name" value="Immunoglobulins"/>
    <property type="match status" value="1"/>
</dbReference>
<gene>
    <name evidence="6" type="ORF">GCM10010976_03300</name>
</gene>
<dbReference type="Pfam" id="PF01483">
    <property type="entry name" value="P_proprotein"/>
    <property type="match status" value="1"/>
</dbReference>
<dbReference type="SUPFAM" id="SSF55486">
    <property type="entry name" value="Metalloproteases ('zincins'), catalytic domain"/>
    <property type="match status" value="1"/>
</dbReference>
<evidence type="ECO:0008006" key="8">
    <source>
        <dbReference type="Google" id="ProtNLM"/>
    </source>
</evidence>
<dbReference type="Gene3D" id="2.60.120.260">
    <property type="entry name" value="Galactose-binding domain-like"/>
    <property type="match status" value="1"/>
</dbReference>
<dbReference type="AlphaFoldDB" id="A0A917GBM6"/>
<proteinExistence type="predicted"/>
<dbReference type="Proteomes" id="UP000625976">
    <property type="component" value="Unassembled WGS sequence"/>
</dbReference>
<dbReference type="GO" id="GO:0006508">
    <property type="term" value="P:proteolysis"/>
    <property type="evidence" value="ECO:0007669"/>
    <property type="project" value="UniProtKB-KW"/>
</dbReference>
<dbReference type="InterPro" id="IPR050728">
    <property type="entry name" value="Zinc_Metalloprotease_M4"/>
</dbReference>
<dbReference type="GO" id="GO:0004252">
    <property type="term" value="F:serine-type endopeptidase activity"/>
    <property type="evidence" value="ECO:0007669"/>
    <property type="project" value="InterPro"/>
</dbReference>
<evidence type="ECO:0000313" key="6">
    <source>
        <dbReference type="EMBL" id="GGG34958.1"/>
    </source>
</evidence>
<dbReference type="Pfam" id="PF18962">
    <property type="entry name" value="Por_Secre_tail"/>
    <property type="match status" value="1"/>
</dbReference>
<organism evidence="6 7">
    <name type="scientific">Bizionia arctica</name>
    <dbReference type="NCBI Taxonomy" id="1495645"/>
    <lineage>
        <taxon>Bacteria</taxon>
        <taxon>Pseudomonadati</taxon>
        <taxon>Bacteroidota</taxon>
        <taxon>Flavobacteriia</taxon>
        <taxon>Flavobacteriales</taxon>
        <taxon>Flavobacteriaceae</taxon>
        <taxon>Bizionia</taxon>
    </lineage>
</organism>
<keyword evidence="1" id="KW-0645">Protease</keyword>
<feature type="domain" description="P/Homo B" evidence="5">
    <location>
        <begin position="650"/>
        <end position="807"/>
    </location>
</feature>
<dbReference type="InterPro" id="IPR013783">
    <property type="entry name" value="Ig-like_fold"/>
</dbReference>
<dbReference type="InterPro" id="IPR022409">
    <property type="entry name" value="PKD/Chitinase_dom"/>
</dbReference>
<reference evidence="6" key="2">
    <citation type="submission" date="2020-09" db="EMBL/GenBank/DDBJ databases">
        <authorList>
            <person name="Sun Q."/>
            <person name="Zhou Y."/>
        </authorList>
    </citation>
    <scope>NUCLEOTIDE SEQUENCE</scope>
    <source>
        <strain evidence="6">CGMCC 1.12751</strain>
    </source>
</reference>
<evidence type="ECO:0000259" key="5">
    <source>
        <dbReference type="PROSITE" id="PS51829"/>
    </source>
</evidence>
<dbReference type="InterPro" id="IPR026444">
    <property type="entry name" value="Secre_tail"/>
</dbReference>
<dbReference type="InterPro" id="IPR000601">
    <property type="entry name" value="PKD_dom"/>
</dbReference>
<evidence type="ECO:0000256" key="3">
    <source>
        <dbReference type="ARBA" id="ARBA00022801"/>
    </source>
</evidence>
<dbReference type="SUPFAM" id="SSF49299">
    <property type="entry name" value="PKD domain"/>
    <property type="match status" value="1"/>
</dbReference>
<evidence type="ECO:0000256" key="1">
    <source>
        <dbReference type="ARBA" id="ARBA00022670"/>
    </source>
</evidence>
<keyword evidence="7" id="KW-1185">Reference proteome</keyword>
<evidence type="ECO:0000256" key="2">
    <source>
        <dbReference type="ARBA" id="ARBA00022729"/>
    </source>
</evidence>
<dbReference type="Gene3D" id="3.10.170.10">
    <property type="match status" value="1"/>
</dbReference>
<dbReference type="InterPro" id="IPR008979">
    <property type="entry name" value="Galactose-bd-like_sf"/>
</dbReference>
<dbReference type="PROSITE" id="PS50093">
    <property type="entry name" value="PKD"/>
    <property type="match status" value="1"/>
</dbReference>
<dbReference type="SUPFAM" id="SSF49785">
    <property type="entry name" value="Galactose-binding domain-like"/>
    <property type="match status" value="1"/>
</dbReference>
<reference evidence="6" key="1">
    <citation type="journal article" date="2014" name="Int. J. Syst. Evol. Microbiol.">
        <title>Complete genome sequence of Corynebacterium casei LMG S-19264T (=DSM 44701T), isolated from a smear-ripened cheese.</title>
        <authorList>
            <consortium name="US DOE Joint Genome Institute (JGI-PGF)"/>
            <person name="Walter F."/>
            <person name="Albersmeier A."/>
            <person name="Kalinowski J."/>
            <person name="Ruckert C."/>
        </authorList>
    </citation>
    <scope>NUCLEOTIDE SEQUENCE</scope>
    <source>
        <strain evidence="6">CGMCC 1.12751</strain>
    </source>
</reference>